<dbReference type="AlphaFoldDB" id="A0A250VVP3"/>
<accession>A0A250VVP3</accession>
<evidence type="ECO:0000313" key="2">
    <source>
        <dbReference type="Proteomes" id="UP000217446"/>
    </source>
</evidence>
<proteinExistence type="predicted"/>
<evidence type="ECO:0000313" key="1">
    <source>
        <dbReference type="EMBL" id="GAX58166.1"/>
    </source>
</evidence>
<sequence>MELLQIELLRAPCGQAFQFSGAVEVPGSVDVNGITSQTTVSQRSHLRADQVVQGEYRPDVQQDRATPEHLLEQIHLACSPGRRIGGEEASFQRSDVDNSDLPASLAQAEYQLFDDLVHRCRMLCGKVEVLAGPVDNAMRLNRVASHQCKSERAPGRECVGEQAAVVVGQAGQCHAAAAGCNCAKRSSHAVRTPRPSILRRIGQCAISCAASR</sequence>
<organism evidence="1 2">
    <name type="scientific">Streptomyces olivochromogenes</name>
    <dbReference type="NCBI Taxonomy" id="1963"/>
    <lineage>
        <taxon>Bacteria</taxon>
        <taxon>Bacillati</taxon>
        <taxon>Actinomycetota</taxon>
        <taxon>Actinomycetes</taxon>
        <taxon>Kitasatosporales</taxon>
        <taxon>Streptomycetaceae</taxon>
        <taxon>Streptomyces</taxon>
    </lineage>
</organism>
<dbReference type="Proteomes" id="UP000217446">
    <property type="component" value="Unassembled WGS sequence"/>
</dbReference>
<keyword evidence="2" id="KW-1185">Reference proteome</keyword>
<reference evidence="2" key="1">
    <citation type="submission" date="2017-05" db="EMBL/GenBank/DDBJ databases">
        <title>Streptomyces olivochromogenes NBRC 3561 whole genome shotgun sequence.</title>
        <authorList>
            <person name="Dohra H."/>
            <person name="Kodani S."/>
        </authorList>
    </citation>
    <scope>NUCLEOTIDE SEQUENCE [LARGE SCALE GENOMIC DNA]</scope>
    <source>
        <strain evidence="2">NBRC 3561</strain>
    </source>
</reference>
<comment type="caution">
    <text evidence="1">The sequence shown here is derived from an EMBL/GenBank/DDBJ whole genome shotgun (WGS) entry which is preliminary data.</text>
</comment>
<gene>
    <name evidence="1" type="ORF">SO3561_09737</name>
</gene>
<name>A0A250VVP3_STROL</name>
<dbReference type="EMBL" id="BDQI01000047">
    <property type="protein sequence ID" value="GAX58166.1"/>
    <property type="molecule type" value="Genomic_DNA"/>
</dbReference>
<protein>
    <submittedName>
        <fullName evidence="1">Uncharacterized protein</fullName>
    </submittedName>
</protein>